<organism evidence="6 7">
    <name type="scientific">Frankliniella occidentalis</name>
    <name type="common">Western flower thrips</name>
    <name type="synonym">Euthrips occidentalis</name>
    <dbReference type="NCBI Taxonomy" id="133901"/>
    <lineage>
        <taxon>Eukaryota</taxon>
        <taxon>Metazoa</taxon>
        <taxon>Ecdysozoa</taxon>
        <taxon>Arthropoda</taxon>
        <taxon>Hexapoda</taxon>
        <taxon>Insecta</taxon>
        <taxon>Pterygota</taxon>
        <taxon>Neoptera</taxon>
        <taxon>Paraneoptera</taxon>
        <taxon>Thysanoptera</taxon>
        <taxon>Terebrantia</taxon>
        <taxon>Thripoidea</taxon>
        <taxon>Thripidae</taxon>
        <taxon>Frankliniella</taxon>
    </lineage>
</organism>
<dbReference type="InterPro" id="IPR013083">
    <property type="entry name" value="Znf_RING/FYVE/PHD"/>
</dbReference>
<dbReference type="InterPro" id="IPR001841">
    <property type="entry name" value="Znf_RING"/>
</dbReference>
<keyword evidence="6" id="KW-1185">Reference proteome</keyword>
<dbReference type="Pfam" id="PF13639">
    <property type="entry name" value="zf-RING_2"/>
    <property type="match status" value="1"/>
</dbReference>
<proteinExistence type="predicted"/>
<dbReference type="PROSITE" id="PS50089">
    <property type="entry name" value="ZF_RING_2"/>
    <property type="match status" value="1"/>
</dbReference>
<evidence type="ECO:0000313" key="7">
    <source>
        <dbReference type="RefSeq" id="XP_052121332.1"/>
    </source>
</evidence>
<evidence type="ECO:0000256" key="3">
    <source>
        <dbReference type="PROSITE-ProRule" id="PRU00175"/>
    </source>
</evidence>
<dbReference type="Gene3D" id="3.30.40.10">
    <property type="entry name" value="Zinc/RING finger domain, C3HC4 (zinc finger)"/>
    <property type="match status" value="1"/>
</dbReference>
<dbReference type="AlphaFoldDB" id="A0A9C6U1F8"/>
<dbReference type="KEGG" id="foc:127749014"/>
<gene>
    <name evidence="7" type="primary">LOC127749014</name>
</gene>
<reference evidence="7" key="1">
    <citation type="submission" date="2025-08" db="UniProtKB">
        <authorList>
            <consortium name="RefSeq"/>
        </authorList>
    </citation>
    <scope>IDENTIFICATION</scope>
    <source>
        <tissue evidence="7">Whole organism</tissue>
    </source>
</reference>
<dbReference type="SUPFAM" id="SSF57850">
    <property type="entry name" value="RING/U-box"/>
    <property type="match status" value="1"/>
</dbReference>
<keyword evidence="1 3" id="KW-0863">Zinc-finger</keyword>
<feature type="compositionally biased region" description="Polar residues" evidence="4">
    <location>
        <begin position="53"/>
        <end position="63"/>
    </location>
</feature>
<evidence type="ECO:0000256" key="2">
    <source>
        <dbReference type="ARBA" id="ARBA00022833"/>
    </source>
</evidence>
<dbReference type="RefSeq" id="XP_052121332.1">
    <property type="nucleotide sequence ID" value="XM_052265372.1"/>
</dbReference>
<accession>A0A9C6U1F8</accession>
<evidence type="ECO:0000313" key="6">
    <source>
        <dbReference type="Proteomes" id="UP000504606"/>
    </source>
</evidence>
<dbReference type="OrthoDB" id="8062037at2759"/>
<feature type="region of interest" description="Disordered" evidence="4">
    <location>
        <begin position="53"/>
        <end position="100"/>
    </location>
</feature>
<evidence type="ECO:0000256" key="1">
    <source>
        <dbReference type="ARBA" id="ARBA00022771"/>
    </source>
</evidence>
<sequence length="140" mass="15661">MKLMVVYSKEVSNLKHNTQHKFCYIISERWTTFAGGVNKSTAGYPGIAHLVSSVQRQTSQTPAKATRPRGRPKGSKNKKQKHDSTCRAEASSSGHSSKNSDLECAICKEGRDAGRFTVTECGHLFHYDCLEKWLITSRQK</sequence>
<keyword evidence="2" id="KW-0862">Zinc</keyword>
<keyword evidence="1 3" id="KW-0479">Metal-binding</keyword>
<protein>
    <submittedName>
        <fullName evidence="7">E3 ubiquitin-protein ligase TTC3-like</fullName>
    </submittedName>
</protein>
<evidence type="ECO:0000256" key="4">
    <source>
        <dbReference type="SAM" id="MobiDB-lite"/>
    </source>
</evidence>
<evidence type="ECO:0000259" key="5">
    <source>
        <dbReference type="PROSITE" id="PS50089"/>
    </source>
</evidence>
<dbReference type="Proteomes" id="UP000504606">
    <property type="component" value="Unplaced"/>
</dbReference>
<feature type="compositionally biased region" description="Basic residues" evidence="4">
    <location>
        <begin position="66"/>
        <end position="81"/>
    </location>
</feature>
<dbReference type="GeneID" id="127749014"/>
<feature type="domain" description="RING-type" evidence="5">
    <location>
        <begin position="104"/>
        <end position="133"/>
    </location>
</feature>
<dbReference type="GO" id="GO:0008270">
    <property type="term" value="F:zinc ion binding"/>
    <property type="evidence" value="ECO:0007669"/>
    <property type="project" value="UniProtKB-KW"/>
</dbReference>
<name>A0A9C6U1F8_FRAOC</name>